<protein>
    <submittedName>
        <fullName evidence="1">Uncharacterized protein</fullName>
    </submittedName>
</protein>
<dbReference type="EMBL" id="CP011011">
    <property type="protein sequence ID" value="ATC81484.1"/>
    <property type="molecule type" value="Genomic_DNA"/>
</dbReference>
<gene>
    <name evidence="1" type="ORF">PAGA_a1005</name>
</gene>
<proteinExistence type="predicted"/>
<keyword evidence="2" id="KW-1185">Reference proteome</keyword>
<accession>A0ACA8DU45</accession>
<sequence>MKAIIISVLVLLSGCSETTKVEEMCDKLRVNYKSLQKQLPIQSDIMTSMVGIEAIYFPSENICVSSVTSSLDVTALVSALSKNDNKKKQELSSFFKTEAGKSTLLETINNKFNKKKETNEFPTQMKGFVFKEIFSLQGVKMEKVVLEHRN</sequence>
<name>A0ACA8DU45_9GAMM</name>
<reference evidence="1" key="1">
    <citation type="submission" date="2015-03" db="EMBL/GenBank/DDBJ databases">
        <authorList>
            <person name="Xie B.-B."/>
            <person name="Rong J.-C."/>
            <person name="Qin Q.-L."/>
            <person name="Zhang Y.-Z."/>
        </authorList>
    </citation>
    <scope>NUCLEOTIDE SEQUENCE</scope>
    <source>
        <strain evidence="1">DSM 14585</strain>
    </source>
</reference>
<dbReference type="Proteomes" id="UP000217277">
    <property type="component" value="Chromosome I"/>
</dbReference>
<organism evidence="1 2">
    <name type="scientific">Pseudoalteromonas agarivorans DSM 14585</name>
    <dbReference type="NCBI Taxonomy" id="1312369"/>
    <lineage>
        <taxon>Bacteria</taxon>
        <taxon>Pseudomonadati</taxon>
        <taxon>Pseudomonadota</taxon>
        <taxon>Gammaproteobacteria</taxon>
        <taxon>Alteromonadales</taxon>
        <taxon>Pseudoalteromonadaceae</taxon>
        <taxon>Pseudoalteromonas</taxon>
    </lineage>
</organism>
<evidence type="ECO:0000313" key="1">
    <source>
        <dbReference type="EMBL" id="ATC81484.1"/>
    </source>
</evidence>
<evidence type="ECO:0000313" key="2">
    <source>
        <dbReference type="Proteomes" id="UP000217277"/>
    </source>
</evidence>